<sequence>MLEQFLEELAQQGHRQRRFTRLDHPVERHAIPLGQPSNRVIHDPIFEIFRDEPELAFVEIGFDQRVGDHVTAIEPQQLRIVDCDLASFGQFERAVFNPVLILPEVLEA</sequence>
<dbReference type="Proteomes" id="UP000194420">
    <property type="component" value="Unassembled WGS sequence"/>
</dbReference>
<gene>
    <name evidence="1" type="ORF">SAMN06297468_1561</name>
</gene>
<organism evidence="1 2">
    <name type="scientific">Altererythrobacter xiamenensis</name>
    <dbReference type="NCBI Taxonomy" id="1316679"/>
    <lineage>
        <taxon>Bacteria</taxon>
        <taxon>Pseudomonadati</taxon>
        <taxon>Pseudomonadota</taxon>
        <taxon>Alphaproteobacteria</taxon>
        <taxon>Sphingomonadales</taxon>
        <taxon>Erythrobacteraceae</taxon>
        <taxon>Altererythrobacter</taxon>
    </lineage>
</organism>
<dbReference type="EMBL" id="FXWG01000002">
    <property type="protein sequence ID" value="SMQ69362.1"/>
    <property type="molecule type" value="Genomic_DNA"/>
</dbReference>
<dbReference type="AlphaFoldDB" id="A0A1Y6F9E3"/>
<keyword evidence="2" id="KW-1185">Reference proteome</keyword>
<accession>A0A1Y6F9E3</accession>
<reference evidence="2" key="1">
    <citation type="submission" date="2017-04" db="EMBL/GenBank/DDBJ databases">
        <authorList>
            <person name="Varghese N."/>
            <person name="Submissions S."/>
        </authorList>
    </citation>
    <scope>NUCLEOTIDE SEQUENCE [LARGE SCALE GENOMIC DNA]</scope>
</reference>
<evidence type="ECO:0000313" key="1">
    <source>
        <dbReference type="EMBL" id="SMQ69362.1"/>
    </source>
</evidence>
<name>A0A1Y6F9E3_9SPHN</name>
<protein>
    <submittedName>
        <fullName evidence="1">Uncharacterized protein</fullName>
    </submittedName>
</protein>
<proteinExistence type="predicted"/>
<evidence type="ECO:0000313" key="2">
    <source>
        <dbReference type="Proteomes" id="UP000194420"/>
    </source>
</evidence>